<feature type="transmembrane region" description="Helical" evidence="1">
    <location>
        <begin position="85"/>
        <end position="101"/>
    </location>
</feature>
<keyword evidence="3" id="KW-1185">Reference proteome</keyword>
<proteinExistence type="predicted"/>
<comment type="caution">
    <text evidence="2">The sequence shown here is derived from an EMBL/GenBank/DDBJ whole genome shotgun (WGS) entry which is preliminary data.</text>
</comment>
<evidence type="ECO:0000256" key="1">
    <source>
        <dbReference type="SAM" id="Phobius"/>
    </source>
</evidence>
<organism evidence="2 3">
    <name type="scientific">Portunus trituberculatus</name>
    <name type="common">Swimming crab</name>
    <name type="synonym">Neptunus trituberculatus</name>
    <dbReference type="NCBI Taxonomy" id="210409"/>
    <lineage>
        <taxon>Eukaryota</taxon>
        <taxon>Metazoa</taxon>
        <taxon>Ecdysozoa</taxon>
        <taxon>Arthropoda</taxon>
        <taxon>Crustacea</taxon>
        <taxon>Multicrustacea</taxon>
        <taxon>Malacostraca</taxon>
        <taxon>Eumalacostraca</taxon>
        <taxon>Eucarida</taxon>
        <taxon>Decapoda</taxon>
        <taxon>Pleocyemata</taxon>
        <taxon>Brachyura</taxon>
        <taxon>Eubrachyura</taxon>
        <taxon>Portunoidea</taxon>
        <taxon>Portunidae</taxon>
        <taxon>Portuninae</taxon>
        <taxon>Portunus</taxon>
    </lineage>
</organism>
<keyword evidence="1" id="KW-0812">Transmembrane</keyword>
<sequence length="120" mass="13564">MVRTIFFQAISALRDLNRSISAPRRQHLSSFRPPHDPLAPFPGRQVKGKLAKSSPFAVSCTQYLGCLVLTATYCFWFVTLRVGCYFSFCLLSLAMFQYDATSRHAKPLRHSTPPPPPFQV</sequence>
<gene>
    <name evidence="2" type="ORF">E2C01_006705</name>
</gene>
<keyword evidence="1" id="KW-0472">Membrane</keyword>
<name>A0A5B7D2I9_PORTR</name>
<keyword evidence="1" id="KW-1133">Transmembrane helix</keyword>
<evidence type="ECO:0000313" key="2">
    <source>
        <dbReference type="EMBL" id="MPC13953.1"/>
    </source>
</evidence>
<accession>A0A5B7D2I9</accession>
<protein>
    <submittedName>
        <fullName evidence="2">Uncharacterized protein</fullName>
    </submittedName>
</protein>
<dbReference type="EMBL" id="VSRR010000319">
    <property type="protein sequence ID" value="MPC13953.1"/>
    <property type="molecule type" value="Genomic_DNA"/>
</dbReference>
<reference evidence="2 3" key="1">
    <citation type="submission" date="2019-05" db="EMBL/GenBank/DDBJ databases">
        <title>Another draft genome of Portunus trituberculatus and its Hox gene families provides insights of decapod evolution.</title>
        <authorList>
            <person name="Jeong J.-H."/>
            <person name="Song I."/>
            <person name="Kim S."/>
            <person name="Choi T."/>
            <person name="Kim D."/>
            <person name="Ryu S."/>
            <person name="Kim W."/>
        </authorList>
    </citation>
    <scope>NUCLEOTIDE SEQUENCE [LARGE SCALE GENOMIC DNA]</scope>
    <source>
        <tissue evidence="2">Muscle</tissue>
    </source>
</reference>
<dbReference type="AlphaFoldDB" id="A0A5B7D2I9"/>
<dbReference type="Proteomes" id="UP000324222">
    <property type="component" value="Unassembled WGS sequence"/>
</dbReference>
<evidence type="ECO:0000313" key="3">
    <source>
        <dbReference type="Proteomes" id="UP000324222"/>
    </source>
</evidence>